<sequence>MAKIESVKWSALEQAVTAGEEKRPSILVVDDDHAFCETIARCLAQRGYDVTCADSGEVAAVAINEQHPDVIVTDVQMPGMDGIDLMNWLRDCGLDIPVIVISGEHIDEGEFGEKTVDCESGMAAAAQLGAVSVLHKPFGRALLEDSVAKALTYGITLH</sequence>
<evidence type="ECO:0000313" key="4">
    <source>
        <dbReference type="EMBL" id="MDQ7247288.1"/>
    </source>
</evidence>
<proteinExistence type="predicted"/>
<gene>
    <name evidence="4" type="ORF">Q8A70_06405</name>
</gene>
<reference evidence="5" key="1">
    <citation type="submission" date="2023-08" db="EMBL/GenBank/DDBJ databases">
        <title>Rhodospirillaceae gen. nov., a novel taxon isolated from the Yangtze River Yuezi River estuary sludge.</title>
        <authorList>
            <person name="Ruan L."/>
        </authorList>
    </citation>
    <scope>NUCLEOTIDE SEQUENCE [LARGE SCALE GENOMIC DNA]</scope>
    <source>
        <strain evidence="5">R-7</strain>
    </source>
</reference>
<keyword evidence="1 2" id="KW-0597">Phosphoprotein</keyword>
<dbReference type="EMBL" id="JAUYVI010000002">
    <property type="protein sequence ID" value="MDQ7247288.1"/>
    <property type="molecule type" value="Genomic_DNA"/>
</dbReference>
<dbReference type="PANTHER" id="PTHR44591:SF3">
    <property type="entry name" value="RESPONSE REGULATORY DOMAIN-CONTAINING PROTEIN"/>
    <property type="match status" value="1"/>
</dbReference>
<feature type="domain" description="Response regulatory" evidence="3">
    <location>
        <begin position="25"/>
        <end position="151"/>
    </location>
</feature>
<dbReference type="CDD" id="cd00156">
    <property type="entry name" value="REC"/>
    <property type="match status" value="1"/>
</dbReference>
<accession>A0ABU0YKV1</accession>
<protein>
    <submittedName>
        <fullName evidence="4">Response regulator</fullName>
    </submittedName>
</protein>
<comment type="caution">
    <text evidence="4">The sequence shown here is derived from an EMBL/GenBank/DDBJ whole genome shotgun (WGS) entry which is preliminary data.</text>
</comment>
<dbReference type="PROSITE" id="PS50110">
    <property type="entry name" value="RESPONSE_REGULATORY"/>
    <property type="match status" value="1"/>
</dbReference>
<evidence type="ECO:0000313" key="5">
    <source>
        <dbReference type="Proteomes" id="UP001230156"/>
    </source>
</evidence>
<dbReference type="SMART" id="SM00448">
    <property type="entry name" value="REC"/>
    <property type="match status" value="1"/>
</dbReference>
<dbReference type="InterPro" id="IPR001789">
    <property type="entry name" value="Sig_transdc_resp-reg_receiver"/>
</dbReference>
<dbReference type="SUPFAM" id="SSF52172">
    <property type="entry name" value="CheY-like"/>
    <property type="match status" value="1"/>
</dbReference>
<dbReference type="PANTHER" id="PTHR44591">
    <property type="entry name" value="STRESS RESPONSE REGULATOR PROTEIN 1"/>
    <property type="match status" value="1"/>
</dbReference>
<dbReference type="Gene3D" id="3.40.50.2300">
    <property type="match status" value="1"/>
</dbReference>
<feature type="modified residue" description="4-aspartylphosphate" evidence="2">
    <location>
        <position position="74"/>
    </location>
</feature>
<dbReference type="Pfam" id="PF00072">
    <property type="entry name" value="Response_reg"/>
    <property type="match status" value="1"/>
</dbReference>
<dbReference type="InterPro" id="IPR011006">
    <property type="entry name" value="CheY-like_superfamily"/>
</dbReference>
<name>A0ABU0YKV1_9PROT</name>
<dbReference type="InterPro" id="IPR050595">
    <property type="entry name" value="Bact_response_regulator"/>
</dbReference>
<evidence type="ECO:0000256" key="1">
    <source>
        <dbReference type="ARBA" id="ARBA00022553"/>
    </source>
</evidence>
<organism evidence="4 5">
    <name type="scientific">Dongia sedimenti</name>
    <dbReference type="NCBI Taxonomy" id="3064282"/>
    <lineage>
        <taxon>Bacteria</taxon>
        <taxon>Pseudomonadati</taxon>
        <taxon>Pseudomonadota</taxon>
        <taxon>Alphaproteobacteria</taxon>
        <taxon>Rhodospirillales</taxon>
        <taxon>Dongiaceae</taxon>
        <taxon>Dongia</taxon>
    </lineage>
</organism>
<dbReference type="Proteomes" id="UP001230156">
    <property type="component" value="Unassembled WGS sequence"/>
</dbReference>
<evidence type="ECO:0000256" key="2">
    <source>
        <dbReference type="PROSITE-ProRule" id="PRU00169"/>
    </source>
</evidence>
<keyword evidence="5" id="KW-1185">Reference proteome</keyword>
<evidence type="ECO:0000259" key="3">
    <source>
        <dbReference type="PROSITE" id="PS50110"/>
    </source>
</evidence>
<dbReference type="RefSeq" id="WP_379954689.1">
    <property type="nucleotide sequence ID" value="NZ_JAUYVI010000002.1"/>
</dbReference>